<evidence type="ECO:0000256" key="1">
    <source>
        <dbReference type="SAM" id="MobiDB-lite"/>
    </source>
</evidence>
<comment type="caution">
    <text evidence="2">The sequence shown here is derived from an EMBL/GenBank/DDBJ whole genome shotgun (WGS) entry which is preliminary data.</text>
</comment>
<organism evidence="2 3">
    <name type="scientific">Triparma columacea</name>
    <dbReference type="NCBI Taxonomy" id="722753"/>
    <lineage>
        <taxon>Eukaryota</taxon>
        <taxon>Sar</taxon>
        <taxon>Stramenopiles</taxon>
        <taxon>Ochrophyta</taxon>
        <taxon>Bolidophyceae</taxon>
        <taxon>Parmales</taxon>
        <taxon>Triparmaceae</taxon>
        <taxon>Triparma</taxon>
    </lineage>
</organism>
<accession>A0A9W7GKN9</accession>
<protein>
    <submittedName>
        <fullName evidence="2">Uncharacterized protein</fullName>
    </submittedName>
</protein>
<dbReference type="EMBL" id="BRYA01000328">
    <property type="protein sequence ID" value="GMI47090.1"/>
    <property type="molecule type" value="Genomic_DNA"/>
</dbReference>
<name>A0A9W7GKN9_9STRA</name>
<evidence type="ECO:0000313" key="3">
    <source>
        <dbReference type="Proteomes" id="UP001165065"/>
    </source>
</evidence>
<evidence type="ECO:0000313" key="2">
    <source>
        <dbReference type="EMBL" id="GMI47090.1"/>
    </source>
</evidence>
<dbReference type="InterPro" id="IPR023393">
    <property type="entry name" value="START-like_dom_sf"/>
</dbReference>
<dbReference type="Gene3D" id="3.30.530.20">
    <property type="match status" value="1"/>
</dbReference>
<sequence length="500" mass="55597">MPLTLPSPAVRSLSEASYFSPSSTERSHQLRGFGIILRSTVTFDLAKSSSGKQPKFSGKDALDLMLKTELVENEKQGEEVLRALEDERYIEASKGTIKSPEAKRKRFRFTEALVSEAATVSGAGNFLLGVIITGYASTKPKDERRDEGGKEVDEQDMTRIERARSLSESEAPPPGGLTGAVLPKIVPKEDTGVPKIAIKDVQGKIEEILGPMKTEYRWIEAGRCLLGCKNAVASAGPNHPVSKSVQSILDGEEMKDIRKRYKKALEGLGLLDSNEGWKFFKQNGSGTKVYSKYDEKGNLWIKVDGIFRGTPTSCASVWKEGDLFKCWFPFCSYSDIFHKESDAEIVFRYGGTNPVGRSETVLHGWGVNHLVEGIFLILGGSVKDWKGKAFPKPGFMVSRNWVHCLSILVEPLGANMEGEHEVRNVMICSLDLPKLPQWFLEWILGKVFIGLVDAMSTCGKKACEEGSQTEHARRTREDPFYKEFLTPLFIKFMDGRGLKH</sequence>
<gene>
    <name evidence="2" type="ORF">TrCOL_g7156</name>
</gene>
<feature type="compositionally biased region" description="Basic and acidic residues" evidence="1">
    <location>
        <begin position="139"/>
        <end position="167"/>
    </location>
</feature>
<dbReference type="AlphaFoldDB" id="A0A9W7GKN9"/>
<proteinExistence type="predicted"/>
<feature type="region of interest" description="Disordered" evidence="1">
    <location>
        <begin position="139"/>
        <end position="182"/>
    </location>
</feature>
<reference evidence="3" key="1">
    <citation type="journal article" date="2023" name="Commun. Biol.">
        <title>Genome analysis of Parmales, the sister group of diatoms, reveals the evolutionary specialization of diatoms from phago-mixotrophs to photoautotrophs.</title>
        <authorList>
            <person name="Ban H."/>
            <person name="Sato S."/>
            <person name="Yoshikawa S."/>
            <person name="Yamada K."/>
            <person name="Nakamura Y."/>
            <person name="Ichinomiya M."/>
            <person name="Sato N."/>
            <person name="Blanc-Mathieu R."/>
            <person name="Endo H."/>
            <person name="Kuwata A."/>
            <person name="Ogata H."/>
        </authorList>
    </citation>
    <scope>NUCLEOTIDE SEQUENCE [LARGE SCALE GENOMIC DNA]</scope>
</reference>
<dbReference type="Proteomes" id="UP001165065">
    <property type="component" value="Unassembled WGS sequence"/>
</dbReference>
<keyword evidence="3" id="KW-1185">Reference proteome</keyword>
<dbReference type="SUPFAM" id="SSF55961">
    <property type="entry name" value="Bet v1-like"/>
    <property type="match status" value="1"/>
</dbReference>
<dbReference type="OrthoDB" id="192289at2759"/>